<name>A0ABV7YNT1_9ACTN</name>
<feature type="transmembrane region" description="Helical" evidence="2">
    <location>
        <begin position="78"/>
        <end position="99"/>
    </location>
</feature>
<evidence type="ECO:0000313" key="3">
    <source>
        <dbReference type="EMBL" id="MFC3765435.1"/>
    </source>
</evidence>
<keyword evidence="2" id="KW-0472">Membrane</keyword>
<evidence type="ECO:0000313" key="4">
    <source>
        <dbReference type="Proteomes" id="UP001595699"/>
    </source>
</evidence>
<reference evidence="4" key="1">
    <citation type="journal article" date="2019" name="Int. J. Syst. Evol. Microbiol.">
        <title>The Global Catalogue of Microorganisms (GCM) 10K type strain sequencing project: providing services to taxonomists for standard genome sequencing and annotation.</title>
        <authorList>
            <consortium name="The Broad Institute Genomics Platform"/>
            <consortium name="The Broad Institute Genome Sequencing Center for Infectious Disease"/>
            <person name="Wu L."/>
            <person name="Ma J."/>
        </authorList>
    </citation>
    <scope>NUCLEOTIDE SEQUENCE [LARGE SCALE GENOMIC DNA]</scope>
    <source>
        <strain evidence="4">CGMCC 4.7241</strain>
    </source>
</reference>
<protein>
    <recommendedName>
        <fullName evidence="5">SMODS and SLOG-associating 2TM effector domain-containing protein</fullName>
    </recommendedName>
</protein>
<evidence type="ECO:0008006" key="5">
    <source>
        <dbReference type="Google" id="ProtNLM"/>
    </source>
</evidence>
<evidence type="ECO:0000256" key="2">
    <source>
        <dbReference type="SAM" id="Phobius"/>
    </source>
</evidence>
<feature type="transmembrane region" description="Helical" evidence="2">
    <location>
        <begin position="49"/>
        <end position="66"/>
    </location>
</feature>
<organism evidence="3 4">
    <name type="scientific">Tenggerimyces flavus</name>
    <dbReference type="NCBI Taxonomy" id="1708749"/>
    <lineage>
        <taxon>Bacteria</taxon>
        <taxon>Bacillati</taxon>
        <taxon>Actinomycetota</taxon>
        <taxon>Actinomycetes</taxon>
        <taxon>Propionibacteriales</taxon>
        <taxon>Nocardioidaceae</taxon>
        <taxon>Tenggerimyces</taxon>
    </lineage>
</organism>
<feature type="transmembrane region" description="Helical" evidence="2">
    <location>
        <begin position="155"/>
        <end position="186"/>
    </location>
</feature>
<keyword evidence="2" id="KW-0812">Transmembrane</keyword>
<comment type="caution">
    <text evidence="3">The sequence shown here is derived from an EMBL/GenBank/DDBJ whole genome shotgun (WGS) entry which is preliminary data.</text>
</comment>
<keyword evidence="4" id="KW-1185">Reference proteome</keyword>
<dbReference type="Proteomes" id="UP001595699">
    <property type="component" value="Unassembled WGS sequence"/>
</dbReference>
<feature type="region of interest" description="Disordered" evidence="1">
    <location>
        <begin position="1"/>
        <end position="20"/>
    </location>
</feature>
<evidence type="ECO:0000256" key="1">
    <source>
        <dbReference type="SAM" id="MobiDB-lite"/>
    </source>
</evidence>
<dbReference type="RefSeq" id="WP_205121185.1">
    <property type="nucleotide sequence ID" value="NZ_JAFBCM010000001.1"/>
</dbReference>
<sequence>MESTDRESDQASEPAEEELGTAAPSLLATEHWSLLAARGLIWNEAQSRVSVFLTVLSASMIALAFLADATEFGTPTTIAALVLLPVVFLLGVAAYVRLVDVNIEEFQLMLAMNRLRHAYVDLEPGLKRYLTTGIHDDERGVFKSYMVHRPNRSSFWLYFLINTPTIVATVNSALAAAMAVVILQVVHAHTGWLIAGGIAAFVLVWILLFLLQRRTLKAFQYDEPRFPSPPA</sequence>
<dbReference type="EMBL" id="JBHRZH010000037">
    <property type="protein sequence ID" value="MFC3765435.1"/>
    <property type="molecule type" value="Genomic_DNA"/>
</dbReference>
<proteinExistence type="predicted"/>
<keyword evidence="2" id="KW-1133">Transmembrane helix</keyword>
<accession>A0ABV7YNT1</accession>
<feature type="transmembrane region" description="Helical" evidence="2">
    <location>
        <begin position="192"/>
        <end position="211"/>
    </location>
</feature>
<gene>
    <name evidence="3" type="ORF">ACFOUW_31705</name>
</gene>